<evidence type="ECO:0000256" key="1">
    <source>
        <dbReference type="SAM" id="MobiDB-lite"/>
    </source>
</evidence>
<feature type="domain" description="DNA/RNA-binding protein Alba-like" evidence="2">
    <location>
        <begin position="22"/>
        <end position="83"/>
    </location>
</feature>
<feature type="region of interest" description="Disordered" evidence="1">
    <location>
        <begin position="1"/>
        <end position="21"/>
    </location>
</feature>
<organism evidence="3 4">
    <name type="scientific">Nitrosopumilus ureiphilus</name>
    <dbReference type="NCBI Taxonomy" id="1470067"/>
    <lineage>
        <taxon>Archaea</taxon>
        <taxon>Nitrososphaerota</taxon>
        <taxon>Nitrososphaeria</taxon>
        <taxon>Nitrosopumilales</taxon>
        <taxon>Nitrosopumilaceae</taxon>
        <taxon>Nitrosopumilus</taxon>
    </lineage>
</organism>
<dbReference type="Pfam" id="PF01918">
    <property type="entry name" value="Alba"/>
    <property type="match status" value="1"/>
</dbReference>
<protein>
    <submittedName>
        <fullName evidence="3">DNA-binding protein</fullName>
    </submittedName>
</protein>
<dbReference type="KEGG" id="nue:C5F50_07325"/>
<dbReference type="OrthoDB" id="10360at2157"/>
<dbReference type="Proteomes" id="UP000509478">
    <property type="component" value="Chromosome"/>
</dbReference>
<dbReference type="GO" id="GO:0003677">
    <property type="term" value="F:DNA binding"/>
    <property type="evidence" value="ECO:0007669"/>
    <property type="project" value="UniProtKB-KW"/>
</dbReference>
<dbReference type="RefSeq" id="WP_179370765.1">
    <property type="nucleotide sequence ID" value="NZ_CP026995.1"/>
</dbReference>
<dbReference type="SUPFAM" id="SSF82704">
    <property type="entry name" value="AlbA-like"/>
    <property type="match status" value="1"/>
</dbReference>
<dbReference type="GeneID" id="56067894"/>
<gene>
    <name evidence="3" type="ORF">C5F50_07325</name>
</gene>
<dbReference type="AlphaFoldDB" id="A0A7D5RGK5"/>
<evidence type="ECO:0000313" key="4">
    <source>
        <dbReference type="Proteomes" id="UP000509478"/>
    </source>
</evidence>
<dbReference type="EMBL" id="CP026995">
    <property type="protein sequence ID" value="QLH06905.1"/>
    <property type="molecule type" value="Genomic_DNA"/>
</dbReference>
<proteinExistence type="predicted"/>
<dbReference type="Gene3D" id="3.30.110.20">
    <property type="entry name" value="Alba-like domain"/>
    <property type="match status" value="1"/>
</dbReference>
<evidence type="ECO:0000313" key="3">
    <source>
        <dbReference type="EMBL" id="QLH06905.1"/>
    </source>
</evidence>
<reference evidence="3 4" key="1">
    <citation type="submission" date="2018-02" db="EMBL/GenBank/DDBJ databases">
        <title>Complete genome of Nitrosopumilus ureaphilus PS0.</title>
        <authorList>
            <person name="Qin W."/>
            <person name="Zheng Y."/>
            <person name="Stahl D.A."/>
        </authorList>
    </citation>
    <scope>NUCLEOTIDE SEQUENCE [LARGE SCALE GENOMIC DNA]</scope>
    <source>
        <strain evidence="3 4">PS0</strain>
    </source>
</reference>
<keyword evidence="4" id="KW-1185">Reference proteome</keyword>
<dbReference type="InterPro" id="IPR036882">
    <property type="entry name" value="Alba-like_dom_sf"/>
</dbReference>
<evidence type="ECO:0000259" key="2">
    <source>
        <dbReference type="Pfam" id="PF01918"/>
    </source>
</evidence>
<accession>A0A7D5RGK5</accession>
<keyword evidence="3" id="KW-0238">DNA-binding</keyword>
<sequence length="104" mass="11106">MLMEETTEPYGQEQTEKSDGTIINIGNDPVMQSAIDVLSILGSKHQVILKSRGNAIPNAVAVANIITEKMLKGNSKIQKITLDTVAAPGIGSMTSTIEIILNKI</sequence>
<name>A0A7D5RGK5_9ARCH</name>
<dbReference type="InterPro" id="IPR002775">
    <property type="entry name" value="DNA/RNA-bd_Alba-like"/>
</dbReference>